<protein>
    <submittedName>
        <fullName evidence="1">Uncharacterized protein</fullName>
    </submittedName>
</protein>
<dbReference type="AlphaFoldDB" id="A0ABD7F255"/>
<proteinExistence type="predicted"/>
<organism evidence="1 2">
    <name type="scientific">Acinetobacter septicus</name>
    <dbReference type="NCBI Taxonomy" id="465797"/>
    <lineage>
        <taxon>Bacteria</taxon>
        <taxon>Pseudomonadati</taxon>
        <taxon>Pseudomonadota</taxon>
        <taxon>Gammaproteobacteria</taxon>
        <taxon>Moraxellales</taxon>
        <taxon>Moraxellaceae</taxon>
        <taxon>Acinetobacter</taxon>
    </lineage>
</organism>
<evidence type="ECO:0000313" key="2">
    <source>
        <dbReference type="Proteomes" id="UP000827069"/>
    </source>
</evidence>
<accession>A0ABD7F255</accession>
<dbReference type="EMBL" id="CP079898">
    <property type="protein sequence ID" value="QXZ22394.1"/>
    <property type="molecule type" value="Genomic_DNA"/>
</dbReference>
<gene>
    <name evidence="1" type="ORF">I6L31_11695</name>
</gene>
<reference evidence="1 2" key="1">
    <citation type="submission" date="2021-07" db="EMBL/GenBank/DDBJ databases">
        <title>FDA dAtabase for Regulatory Grade micrObial Sequences (FDA-ARGOS): Supporting development and validation of Infectious Disease Dx tests.</title>
        <authorList>
            <person name="Sproer C."/>
            <person name="Gronow S."/>
            <person name="Severitt S."/>
            <person name="Schroder I."/>
            <person name="Tallon L."/>
            <person name="Sadzewicz L."/>
            <person name="Zhao X."/>
            <person name="Boylan J."/>
            <person name="Ott S."/>
            <person name="Bowen H."/>
            <person name="Vavikolanu K."/>
            <person name="Mehta A."/>
            <person name="Aluvathingal J."/>
            <person name="Nadendla S."/>
            <person name="Lowell S."/>
            <person name="Myers T."/>
            <person name="Yan Y."/>
        </authorList>
    </citation>
    <scope>NUCLEOTIDE SEQUENCE [LARGE SCALE GENOMIC DNA]</scope>
    <source>
        <strain evidence="1 2">FDAARGOS_1401</strain>
    </source>
</reference>
<dbReference type="Proteomes" id="UP000827069">
    <property type="component" value="Chromosome"/>
</dbReference>
<evidence type="ECO:0000313" key="1">
    <source>
        <dbReference type="EMBL" id="QXZ22394.1"/>
    </source>
</evidence>
<keyword evidence="2" id="KW-1185">Reference proteome</keyword>
<name>A0ABD7F255_9GAMM</name>
<sequence length="411" mass="47816">MQSDYSIQTLTGEQISHIECLYEGRDIRRTNSGLDYFGNLNSLEEILAKELDDLLKSYDDETTTTLFEPIESISSFDSIQKVNRVMDGLKRRVLANAKLAEKMETEIYSNINSYEFDWMGIQIKPCIDVLCLYFEPKKATNRSLIKQFITRQTSHRYYIRNDDSGISKAGTGFIIHLHNINKKKDLYKIIKILSKHYEASISSMKINSIELAVDFIKTPHIGLITALFKSLILKQGIIQLNKQGKPDFRIFKYSQGPIPLSPHSLFNRLKNGWNIAINHRDNDSIYYHFYYKTTDNNGIPLPREKWCIRVEVRLKEVILSSIGNDLVNFNHLLRQGFKYLRFTQLRSDVSHEDKLIYSNKVKPFGMEVESHYDQSRNKTNRNNIAEKNANLNTEISKCSSNFARFNLKMYS</sequence>
<dbReference type="RefSeq" id="WP_005001019.1">
    <property type="nucleotide sequence ID" value="NZ_CP079898.1"/>
</dbReference>